<dbReference type="GO" id="GO:0043190">
    <property type="term" value="C:ATP-binding cassette (ABC) transporter complex"/>
    <property type="evidence" value="ECO:0007669"/>
    <property type="project" value="InterPro"/>
</dbReference>
<comment type="subcellular location">
    <subcellularLocation>
        <location evidence="1">Periplasm</location>
    </subcellularLocation>
</comment>
<evidence type="ECO:0000256" key="1">
    <source>
        <dbReference type="ARBA" id="ARBA00004418"/>
    </source>
</evidence>
<keyword evidence="6" id="KW-1185">Reference proteome</keyword>
<dbReference type="InterPro" id="IPR000914">
    <property type="entry name" value="SBP_5_dom"/>
</dbReference>
<protein>
    <submittedName>
        <fullName evidence="5">ABC transporter substrate-binding protein</fullName>
    </submittedName>
</protein>
<keyword evidence="3" id="KW-0732">Signal</keyword>
<dbReference type="CDD" id="cd08490">
    <property type="entry name" value="PBP2_NikA_DppA_OppA_like_3"/>
    <property type="match status" value="1"/>
</dbReference>
<dbReference type="Gene3D" id="3.10.105.10">
    <property type="entry name" value="Dipeptide-binding Protein, Domain 3"/>
    <property type="match status" value="1"/>
</dbReference>
<reference evidence="5 6" key="1">
    <citation type="submission" date="2019-09" db="EMBL/GenBank/DDBJ databases">
        <title>Genome sequence of Rhodovastum atsumiense, a diverse member of the Acetobacteraceae family of non-sulfur purple photosynthetic bacteria.</title>
        <authorList>
            <person name="Meyer T."/>
            <person name="Kyndt J."/>
        </authorList>
    </citation>
    <scope>NUCLEOTIDE SEQUENCE [LARGE SCALE GENOMIC DNA]</scope>
    <source>
        <strain evidence="5 6">DSM 21279</strain>
    </source>
</reference>
<dbReference type="InterPro" id="IPR030678">
    <property type="entry name" value="Peptide/Ni-bd"/>
</dbReference>
<evidence type="ECO:0000256" key="3">
    <source>
        <dbReference type="SAM" id="SignalP"/>
    </source>
</evidence>
<name>A0A5M6INE0_9PROT</name>
<evidence type="ECO:0000256" key="2">
    <source>
        <dbReference type="ARBA" id="ARBA00005695"/>
    </source>
</evidence>
<dbReference type="PIRSF" id="PIRSF002741">
    <property type="entry name" value="MppA"/>
    <property type="match status" value="1"/>
</dbReference>
<dbReference type="PANTHER" id="PTHR30290">
    <property type="entry name" value="PERIPLASMIC BINDING COMPONENT OF ABC TRANSPORTER"/>
    <property type="match status" value="1"/>
</dbReference>
<evidence type="ECO:0000313" key="5">
    <source>
        <dbReference type="EMBL" id="KAA5609429.1"/>
    </source>
</evidence>
<dbReference type="GO" id="GO:0015833">
    <property type="term" value="P:peptide transport"/>
    <property type="evidence" value="ECO:0007669"/>
    <property type="project" value="TreeGrafter"/>
</dbReference>
<dbReference type="GO" id="GO:1904680">
    <property type="term" value="F:peptide transmembrane transporter activity"/>
    <property type="evidence" value="ECO:0007669"/>
    <property type="project" value="TreeGrafter"/>
</dbReference>
<dbReference type="PANTHER" id="PTHR30290:SF83">
    <property type="entry name" value="ABC TRANSPORTER SUBSTRATE-BINDING PROTEIN"/>
    <property type="match status" value="1"/>
</dbReference>
<dbReference type="GO" id="GO:0030288">
    <property type="term" value="C:outer membrane-bounded periplasmic space"/>
    <property type="evidence" value="ECO:0007669"/>
    <property type="project" value="UniProtKB-ARBA"/>
</dbReference>
<evidence type="ECO:0000313" key="6">
    <source>
        <dbReference type="Proteomes" id="UP000325255"/>
    </source>
</evidence>
<feature type="domain" description="Solute-binding protein family 5" evidence="4">
    <location>
        <begin position="62"/>
        <end position="419"/>
    </location>
</feature>
<accession>A0A5M6INE0</accession>
<proteinExistence type="inferred from homology"/>
<feature type="signal peptide" evidence="3">
    <location>
        <begin position="1"/>
        <end position="19"/>
    </location>
</feature>
<feature type="chain" id="PRO_5024348310" evidence="3">
    <location>
        <begin position="20"/>
        <end position="505"/>
    </location>
</feature>
<dbReference type="Pfam" id="PF00496">
    <property type="entry name" value="SBP_bac_5"/>
    <property type="match status" value="1"/>
</dbReference>
<evidence type="ECO:0000259" key="4">
    <source>
        <dbReference type="Pfam" id="PF00496"/>
    </source>
</evidence>
<dbReference type="Proteomes" id="UP000325255">
    <property type="component" value="Unassembled WGS sequence"/>
</dbReference>
<dbReference type="Gene3D" id="3.40.190.10">
    <property type="entry name" value="Periplasmic binding protein-like II"/>
    <property type="match status" value="1"/>
</dbReference>
<comment type="similarity">
    <text evidence="2">Belongs to the bacterial solute-binding protein 5 family.</text>
</comment>
<dbReference type="SUPFAM" id="SSF53850">
    <property type="entry name" value="Periplasmic binding protein-like II"/>
    <property type="match status" value="1"/>
</dbReference>
<dbReference type="OrthoDB" id="9773508at2"/>
<dbReference type="AlphaFoldDB" id="A0A5M6INE0"/>
<dbReference type="EMBL" id="VWPK01000051">
    <property type="protein sequence ID" value="KAA5609429.1"/>
    <property type="molecule type" value="Genomic_DNA"/>
</dbReference>
<sequence length="505" mass="53678">MRPLLAAITLVAVPLAARAEEAPLRVVAPWDVASLEPSRAGYVFTRMQVAETLIGVSPQGLPEPALATSWSVAPDGLSWLLVLRRATFHDGAPVTPGIVVANLMRARAQPGPFAAVPFVAAEPDGEDAVILRLSEPFAALPAFLAHYSMQILAPSGLDATGAVRRVVGTGPYRVTELGLPLRVEVARNEAWTGGPAPAIARASYLGTPRAEARALMAESGQADLAFTLDPPSITRLRNSTRARVVALPIPRVETLKLNAGSAFFADARVRRAISLGIDRAGIARAILGNPDLAATQLFPPALAEWHLPGLPPLRRDPAAAARLLAEAGWSAGTDGVLVREGRPFRVTLRTYSDRPELPLVAAAIQDQLRILGIDVRIAIVNSSEIPAGHKDGTLEMALMARNFGLVPDPLGTLLQDFGPEGGDWGAMGWSSPALTATLARLRGTPVAAEERARLRGRVAALVQEALPVVPVAWYEHTVAVSRSLDGVVVDPFEISYNIARMRRAR</sequence>
<comment type="caution">
    <text evidence="5">The sequence shown here is derived from an EMBL/GenBank/DDBJ whole genome shotgun (WGS) entry which is preliminary data.</text>
</comment>
<organism evidence="5 6">
    <name type="scientific">Rhodovastum atsumiense</name>
    <dbReference type="NCBI Taxonomy" id="504468"/>
    <lineage>
        <taxon>Bacteria</taxon>
        <taxon>Pseudomonadati</taxon>
        <taxon>Pseudomonadota</taxon>
        <taxon>Alphaproteobacteria</taxon>
        <taxon>Acetobacterales</taxon>
        <taxon>Acetobacteraceae</taxon>
        <taxon>Rhodovastum</taxon>
    </lineage>
</organism>
<dbReference type="InterPro" id="IPR039424">
    <property type="entry name" value="SBP_5"/>
</dbReference>
<gene>
    <name evidence="5" type="ORF">F1189_24330</name>
</gene>